<keyword evidence="1" id="KW-0479">Metal-binding</keyword>
<keyword evidence="1" id="KW-0862">Zinc</keyword>
<dbReference type="PROSITE" id="PS50966">
    <property type="entry name" value="ZF_SWIM"/>
    <property type="match status" value="1"/>
</dbReference>
<proteinExistence type="predicted"/>
<dbReference type="Pfam" id="PF04434">
    <property type="entry name" value="SWIM"/>
    <property type="match status" value="1"/>
</dbReference>
<evidence type="ECO:0000313" key="4">
    <source>
        <dbReference type="Proteomes" id="UP001150259"/>
    </source>
</evidence>
<name>A0ABT5GLN8_9MICO</name>
<evidence type="ECO:0000256" key="1">
    <source>
        <dbReference type="PROSITE-ProRule" id="PRU00325"/>
    </source>
</evidence>
<keyword evidence="4" id="KW-1185">Reference proteome</keyword>
<keyword evidence="1" id="KW-0863">Zinc-finger</keyword>
<accession>A0ABT5GLN8</accession>
<reference evidence="3 4" key="1">
    <citation type="submission" date="2022-11" db="EMBL/GenBank/DDBJ databases">
        <title>Anaerobic phenanthrene biodegradation by a DNRA strain PheN6.</title>
        <authorList>
            <person name="Zhang Z."/>
        </authorList>
    </citation>
    <scope>NUCLEOTIDE SEQUENCE [LARGE SCALE GENOMIC DNA]</scope>
    <source>
        <strain evidence="3 4">PheN6</strain>
    </source>
</reference>
<dbReference type="EMBL" id="JAPFQL010000115">
    <property type="protein sequence ID" value="MDC5699170.1"/>
    <property type="molecule type" value="Genomic_DNA"/>
</dbReference>
<organism evidence="3 4">
    <name type="scientific">Intrasporangium calvum</name>
    <dbReference type="NCBI Taxonomy" id="53358"/>
    <lineage>
        <taxon>Bacteria</taxon>
        <taxon>Bacillati</taxon>
        <taxon>Actinomycetota</taxon>
        <taxon>Actinomycetes</taxon>
        <taxon>Micrococcales</taxon>
        <taxon>Intrasporangiaceae</taxon>
        <taxon>Intrasporangium</taxon>
    </lineage>
</organism>
<dbReference type="Proteomes" id="UP001150259">
    <property type="component" value="Unassembled WGS sequence"/>
</dbReference>
<evidence type="ECO:0000313" key="3">
    <source>
        <dbReference type="EMBL" id="MDC5699170.1"/>
    </source>
</evidence>
<dbReference type="InterPro" id="IPR007527">
    <property type="entry name" value="Znf_SWIM"/>
</dbReference>
<feature type="domain" description="SWIM-type" evidence="2">
    <location>
        <begin position="53"/>
        <end position="86"/>
    </location>
</feature>
<comment type="caution">
    <text evidence="3">The sequence shown here is derived from an EMBL/GenBank/DDBJ whole genome shotgun (WGS) entry which is preliminary data.</text>
</comment>
<evidence type="ECO:0000259" key="2">
    <source>
        <dbReference type="PROSITE" id="PS50966"/>
    </source>
</evidence>
<sequence length="447" mass="47802">MTRWTPQQVAALAPDAASVAASRRLARPGPWSDTGSTDTLVWGKCQGSGKTPYQVSVDLTGPAFRCSCPSRKFPCKHGLALLMLWVDGSGSVRDAAEPAGFAAAFAAERSARAAGSAAAREGQRERTPDPVAQAKRLEERLALMTGGMEDFSRWLGDVVRGGTAGVRAQPYGWWDTTAARLVDAQLPGLAEQVRSMASEVSGRPDWDEHLLAALGRWWTVTRAWTGRESADEATMGDLRAVIGWPVSSESVRRADSVSDRWTVLGAHRTDDGRLQQQRTWLHGERCGETVQVLDFAASGQVLPMARVVGSVLDATLARYPGKAVRRALFVDEPLVIEPSEPRPVLDGVDGLSVDAALGVAAATWGVNPWAWRVPVVLEDVRATAVETGPGSGALVDETGDGLRLTDDSPPWPLLALTGGHPTRVFVELEGRRARPLSAVVGDQLVAL</sequence>
<gene>
    <name evidence="3" type="ORF">OO014_18120</name>
</gene>
<protein>
    <submittedName>
        <fullName evidence="3">SWIM zinc finger family protein</fullName>
    </submittedName>
</protein>